<keyword evidence="8 11" id="KW-1133">Transmembrane helix</keyword>
<dbReference type="Pfam" id="PF07694">
    <property type="entry name" value="5TM-5TMR_LYT"/>
    <property type="match status" value="1"/>
</dbReference>
<reference evidence="13 14" key="1">
    <citation type="submission" date="2020-07" db="EMBL/GenBank/DDBJ databases">
        <title>Facklamia lactis sp. nov., isolated from raw milk.</title>
        <authorList>
            <person name="Doll E.V."/>
            <person name="Huptas C."/>
            <person name="Staib L."/>
            <person name="Wenning M."/>
            <person name="Scherer S."/>
        </authorList>
    </citation>
    <scope>NUCLEOTIDE SEQUENCE [LARGE SCALE GENOMIC DNA]</scope>
    <source>
        <strain evidence="13 14">DSM 111018</strain>
    </source>
</reference>
<feature type="transmembrane region" description="Helical" evidence="11">
    <location>
        <begin position="12"/>
        <end position="30"/>
    </location>
</feature>
<evidence type="ECO:0000256" key="8">
    <source>
        <dbReference type="ARBA" id="ARBA00022989"/>
    </source>
</evidence>
<dbReference type="SUPFAM" id="SSF55874">
    <property type="entry name" value="ATPase domain of HSP90 chaperone/DNA topoisomerase II/histidine kinase"/>
    <property type="match status" value="1"/>
</dbReference>
<evidence type="ECO:0000256" key="2">
    <source>
        <dbReference type="ARBA" id="ARBA00022475"/>
    </source>
</evidence>
<feature type="domain" description="Histidine kinase" evidence="12">
    <location>
        <begin position="406"/>
        <end position="581"/>
    </location>
</feature>
<dbReference type="Proteomes" id="UP000721415">
    <property type="component" value="Unassembled WGS sequence"/>
</dbReference>
<evidence type="ECO:0000256" key="7">
    <source>
        <dbReference type="ARBA" id="ARBA00022840"/>
    </source>
</evidence>
<keyword evidence="6 13" id="KW-0418">Kinase</keyword>
<proteinExistence type="predicted"/>
<evidence type="ECO:0000256" key="5">
    <source>
        <dbReference type="ARBA" id="ARBA00022741"/>
    </source>
</evidence>
<feature type="transmembrane region" description="Helical" evidence="11">
    <location>
        <begin position="152"/>
        <end position="173"/>
    </location>
</feature>
<feature type="transmembrane region" description="Helical" evidence="11">
    <location>
        <begin position="185"/>
        <end position="205"/>
    </location>
</feature>
<feature type="transmembrane region" description="Helical" evidence="11">
    <location>
        <begin position="123"/>
        <end position="140"/>
    </location>
</feature>
<dbReference type="PROSITE" id="PS50109">
    <property type="entry name" value="HIS_KIN"/>
    <property type="match status" value="1"/>
</dbReference>
<sequence>MFIILLHLIQRASLIVILAYLLMTTAPLQKAMLTRYQVRSKLILFLVLGIFAIISNMFGIVVEKGQVLTSPPIWVIPEQGSLANSRVLAISVSGLVGGPLVGLSVGLVTGLFRYLQGGLSPHIYFISSVTIGFLSGLFGRQAIKRQTFPQPFQGFICAATMELLQMVLILVLSHDSQASWNLVKMIIMPMVLVNSIGAGLFLSIIQLNLRQEVSTRAIQTHHVLDLTNATLSYFSAGLTQDSAQTIAQLIYDAVNVSAISITNQEEVLAYIGQGADHHLVGQAVTTDLTLDTLQSGHEHLAHSKAEIGCHQIDCPLTEGIIVPLQNHHETLGTLKFYFTEEIQMTEIEEQLAVGLGRIFSMQLRLGLIQQQKDLLKQAELKSLQAQVNPHFFFNAINTISAIMRFDTEKARRLLLKLSDYFRASLQGNQATLISLAEELKHVQAYLEIEEARFPDRVQVDFEIEEACQDLELPPFTLQILIENAIRHAFPRSDQAQAQIQVKIYQVDEGVRIEVEDNGKGIPANLLSILGQEPITSEKGSGTALYNLSQRIKGLYEMDPAINITSQEHRGSKFSILLPNKRSGR</sequence>
<dbReference type="RefSeq" id="WP_197114281.1">
    <property type="nucleotide sequence ID" value="NZ_JACBXQ010000001.1"/>
</dbReference>
<evidence type="ECO:0000256" key="4">
    <source>
        <dbReference type="ARBA" id="ARBA00022692"/>
    </source>
</evidence>
<dbReference type="InterPro" id="IPR003594">
    <property type="entry name" value="HATPase_dom"/>
</dbReference>
<keyword evidence="4 11" id="KW-0812">Transmembrane</keyword>
<dbReference type="Gene3D" id="3.30.565.10">
    <property type="entry name" value="Histidine kinase-like ATPase, C-terminal domain"/>
    <property type="match status" value="1"/>
</dbReference>
<accession>A0ABS0LNJ5</accession>
<evidence type="ECO:0000256" key="9">
    <source>
        <dbReference type="ARBA" id="ARBA00023012"/>
    </source>
</evidence>
<evidence type="ECO:0000256" key="1">
    <source>
        <dbReference type="ARBA" id="ARBA00004651"/>
    </source>
</evidence>
<name>A0ABS0LNJ5_9LACT</name>
<evidence type="ECO:0000313" key="14">
    <source>
        <dbReference type="Proteomes" id="UP000721415"/>
    </source>
</evidence>
<dbReference type="SMART" id="SM00387">
    <property type="entry name" value="HATPase_c"/>
    <property type="match status" value="1"/>
</dbReference>
<keyword evidence="9" id="KW-0902">Two-component regulatory system</keyword>
<dbReference type="Pfam" id="PF06580">
    <property type="entry name" value="His_kinase"/>
    <property type="match status" value="1"/>
</dbReference>
<dbReference type="InterPro" id="IPR036890">
    <property type="entry name" value="HATPase_C_sf"/>
</dbReference>
<comment type="subcellular location">
    <subcellularLocation>
        <location evidence="1">Cell membrane</location>
        <topology evidence="1">Multi-pass membrane protein</topology>
    </subcellularLocation>
</comment>
<feature type="transmembrane region" description="Helical" evidence="11">
    <location>
        <begin position="87"/>
        <end position="111"/>
    </location>
</feature>
<evidence type="ECO:0000256" key="10">
    <source>
        <dbReference type="ARBA" id="ARBA00023136"/>
    </source>
</evidence>
<evidence type="ECO:0000256" key="11">
    <source>
        <dbReference type="SAM" id="Phobius"/>
    </source>
</evidence>
<evidence type="ECO:0000259" key="12">
    <source>
        <dbReference type="PROSITE" id="PS50109"/>
    </source>
</evidence>
<dbReference type="InterPro" id="IPR011620">
    <property type="entry name" value="Sig_transdc_His_kinase_LytS_TM"/>
</dbReference>
<keyword evidence="2" id="KW-1003">Cell membrane</keyword>
<protein>
    <submittedName>
        <fullName evidence="13">Sensor histidine kinase</fullName>
    </submittedName>
</protein>
<evidence type="ECO:0000313" key="13">
    <source>
        <dbReference type="EMBL" id="MBG9985723.1"/>
    </source>
</evidence>
<keyword evidence="14" id="KW-1185">Reference proteome</keyword>
<organism evidence="13 14">
    <name type="scientific">Facklamia lactis</name>
    <dbReference type="NCBI Taxonomy" id="2749967"/>
    <lineage>
        <taxon>Bacteria</taxon>
        <taxon>Bacillati</taxon>
        <taxon>Bacillota</taxon>
        <taxon>Bacilli</taxon>
        <taxon>Lactobacillales</taxon>
        <taxon>Aerococcaceae</taxon>
        <taxon>Facklamia</taxon>
    </lineage>
</organism>
<keyword evidence="3" id="KW-0808">Transferase</keyword>
<keyword evidence="10 11" id="KW-0472">Membrane</keyword>
<keyword evidence="5" id="KW-0547">Nucleotide-binding</keyword>
<dbReference type="InterPro" id="IPR005467">
    <property type="entry name" value="His_kinase_dom"/>
</dbReference>
<dbReference type="PANTHER" id="PTHR34220">
    <property type="entry name" value="SENSOR HISTIDINE KINASE YPDA"/>
    <property type="match status" value="1"/>
</dbReference>
<dbReference type="Pfam" id="PF02518">
    <property type="entry name" value="HATPase_c"/>
    <property type="match status" value="1"/>
</dbReference>
<comment type="caution">
    <text evidence="13">The sequence shown here is derived from an EMBL/GenBank/DDBJ whole genome shotgun (WGS) entry which is preliminary data.</text>
</comment>
<dbReference type="InterPro" id="IPR010559">
    <property type="entry name" value="Sig_transdc_His_kin_internal"/>
</dbReference>
<dbReference type="PANTHER" id="PTHR34220:SF7">
    <property type="entry name" value="SENSOR HISTIDINE KINASE YPDA"/>
    <property type="match status" value="1"/>
</dbReference>
<keyword evidence="7" id="KW-0067">ATP-binding</keyword>
<evidence type="ECO:0000256" key="3">
    <source>
        <dbReference type="ARBA" id="ARBA00022679"/>
    </source>
</evidence>
<dbReference type="InterPro" id="IPR050640">
    <property type="entry name" value="Bact_2-comp_sensor_kinase"/>
</dbReference>
<dbReference type="EMBL" id="JACBXQ010000001">
    <property type="protein sequence ID" value="MBG9985723.1"/>
    <property type="molecule type" value="Genomic_DNA"/>
</dbReference>
<gene>
    <name evidence="13" type="ORF">HZY91_02305</name>
</gene>
<dbReference type="GO" id="GO:0016301">
    <property type="term" value="F:kinase activity"/>
    <property type="evidence" value="ECO:0007669"/>
    <property type="project" value="UniProtKB-KW"/>
</dbReference>
<feature type="transmembrane region" description="Helical" evidence="11">
    <location>
        <begin position="42"/>
        <end position="62"/>
    </location>
</feature>
<evidence type="ECO:0000256" key="6">
    <source>
        <dbReference type="ARBA" id="ARBA00022777"/>
    </source>
</evidence>